<proteinExistence type="predicted"/>
<dbReference type="InterPro" id="IPR004360">
    <property type="entry name" value="Glyas_Fos-R_dOase_dom"/>
</dbReference>
<protein>
    <recommendedName>
        <fullName evidence="1">VOC domain-containing protein</fullName>
    </recommendedName>
</protein>
<organism evidence="2">
    <name type="scientific">uncultured Truepera sp</name>
    <dbReference type="NCBI Taxonomy" id="543023"/>
    <lineage>
        <taxon>Bacteria</taxon>
        <taxon>Thermotogati</taxon>
        <taxon>Deinococcota</taxon>
        <taxon>Deinococci</taxon>
        <taxon>Trueperales</taxon>
        <taxon>Trueperaceae</taxon>
        <taxon>Truepera</taxon>
        <taxon>environmental samples</taxon>
    </lineage>
</organism>
<dbReference type="InterPro" id="IPR029068">
    <property type="entry name" value="Glyas_Bleomycin-R_OHBP_Dase"/>
</dbReference>
<dbReference type="PROSITE" id="PS51819">
    <property type="entry name" value="VOC"/>
    <property type="match status" value="1"/>
</dbReference>
<name>A0A6J4VAS7_9DEIN</name>
<evidence type="ECO:0000259" key="1">
    <source>
        <dbReference type="PROSITE" id="PS51819"/>
    </source>
</evidence>
<reference evidence="2" key="1">
    <citation type="submission" date="2020-02" db="EMBL/GenBank/DDBJ databases">
        <authorList>
            <person name="Meier V. D."/>
        </authorList>
    </citation>
    <scope>NUCLEOTIDE SEQUENCE</scope>
    <source>
        <strain evidence="2">AVDCRST_MAG86</strain>
    </source>
</reference>
<sequence length="45" mass="5114">MQEARGGLLVVFVVENIDAEHARLRAEGVEVVTPIETEPWGERYF</sequence>
<evidence type="ECO:0000313" key="2">
    <source>
        <dbReference type="EMBL" id="CAA9573689.1"/>
    </source>
</evidence>
<gene>
    <name evidence="2" type="ORF">AVDCRST_MAG86-2044</name>
</gene>
<dbReference type="AlphaFoldDB" id="A0A6J4VAS7"/>
<accession>A0A6J4VAS7</accession>
<dbReference type="EMBL" id="CADCWP010000153">
    <property type="protein sequence ID" value="CAA9573689.1"/>
    <property type="molecule type" value="Genomic_DNA"/>
</dbReference>
<dbReference type="Pfam" id="PF00903">
    <property type="entry name" value="Glyoxalase"/>
    <property type="match status" value="1"/>
</dbReference>
<dbReference type="SUPFAM" id="SSF54593">
    <property type="entry name" value="Glyoxalase/Bleomycin resistance protein/Dihydroxybiphenyl dioxygenase"/>
    <property type="match status" value="1"/>
</dbReference>
<dbReference type="Gene3D" id="3.30.720.110">
    <property type="match status" value="1"/>
</dbReference>
<dbReference type="InterPro" id="IPR037523">
    <property type="entry name" value="VOC_core"/>
</dbReference>
<feature type="domain" description="VOC" evidence="1">
    <location>
        <begin position="1"/>
        <end position="45"/>
    </location>
</feature>